<proteinExistence type="inferred from homology"/>
<evidence type="ECO:0000256" key="6">
    <source>
        <dbReference type="ARBA" id="ARBA00023027"/>
    </source>
</evidence>
<dbReference type="InterPro" id="IPR036526">
    <property type="entry name" value="C-N_Hydrolase_sf"/>
</dbReference>
<dbReference type="InterPro" id="IPR014445">
    <property type="entry name" value="Gln-dep_NAD_synthase"/>
</dbReference>
<feature type="active site" description="Proton acceptor; for glutaminase activity" evidence="7">
    <location>
        <position position="48"/>
    </location>
</feature>
<dbReference type="GO" id="GO:0004359">
    <property type="term" value="F:glutaminase activity"/>
    <property type="evidence" value="ECO:0007669"/>
    <property type="project" value="InterPro"/>
</dbReference>
<evidence type="ECO:0000256" key="3">
    <source>
        <dbReference type="ARBA" id="ARBA00022598"/>
    </source>
</evidence>
<dbReference type="InterPro" id="IPR014729">
    <property type="entry name" value="Rossmann-like_a/b/a_fold"/>
</dbReference>
<feature type="binding site" evidence="7">
    <location>
        <position position="183"/>
    </location>
    <ligand>
        <name>L-glutamine</name>
        <dbReference type="ChEBI" id="CHEBI:58359"/>
    </ligand>
</feature>
<dbReference type="Pfam" id="PF02540">
    <property type="entry name" value="NAD_synthase"/>
    <property type="match status" value="1"/>
</dbReference>
<feature type="active site" description="For glutaminase activity" evidence="7">
    <location>
        <position position="115"/>
    </location>
</feature>
<dbReference type="FunFam" id="3.40.50.620:FF:000106">
    <property type="entry name" value="Glutamine-dependent NAD(+) synthetase"/>
    <property type="match status" value="1"/>
</dbReference>
<evidence type="ECO:0000256" key="4">
    <source>
        <dbReference type="ARBA" id="ARBA00022741"/>
    </source>
</evidence>
<feature type="binding site" evidence="7">
    <location>
        <position position="523"/>
    </location>
    <ligand>
        <name>deamido-NAD(+)</name>
        <dbReference type="ChEBI" id="CHEBI:58437"/>
        <note>ligand shared between two neighboring subunits</note>
    </ligand>
</feature>
<keyword evidence="5 7" id="KW-0067">ATP-binding</keyword>
<dbReference type="NCBIfam" id="NF010588">
    <property type="entry name" value="PRK13981.1"/>
    <property type="match status" value="1"/>
</dbReference>
<evidence type="ECO:0000259" key="10">
    <source>
        <dbReference type="PROSITE" id="PS50263"/>
    </source>
</evidence>
<gene>
    <name evidence="7" type="primary">nadE</name>
    <name evidence="11" type="ORF">ABR85_06200</name>
</gene>
<dbReference type="GO" id="GO:0008795">
    <property type="term" value="F:NAD+ synthase activity"/>
    <property type="evidence" value="ECO:0007669"/>
    <property type="project" value="UniProtKB-UniRule"/>
</dbReference>
<dbReference type="Pfam" id="PF00795">
    <property type="entry name" value="CN_hydrolase"/>
    <property type="match status" value="1"/>
</dbReference>
<dbReference type="PROSITE" id="PS50263">
    <property type="entry name" value="CN_HYDROLASE"/>
    <property type="match status" value="1"/>
</dbReference>
<feature type="binding site" evidence="7">
    <location>
        <position position="405"/>
    </location>
    <ligand>
        <name>deamido-NAD(+)</name>
        <dbReference type="ChEBI" id="CHEBI:58437"/>
        <note>ligand shared between two neighboring subunits</note>
    </ligand>
</feature>
<dbReference type="CDD" id="cd00553">
    <property type="entry name" value="NAD_synthase"/>
    <property type="match status" value="1"/>
</dbReference>
<dbReference type="HAMAP" id="MF_02090">
    <property type="entry name" value="NadE_glutamine_dep"/>
    <property type="match status" value="1"/>
</dbReference>
<comment type="catalytic activity">
    <reaction evidence="7 8">
        <text>deamido-NAD(+) + L-glutamine + ATP + H2O = L-glutamate + AMP + diphosphate + NAD(+) + H(+)</text>
        <dbReference type="Rhea" id="RHEA:24384"/>
        <dbReference type="ChEBI" id="CHEBI:15377"/>
        <dbReference type="ChEBI" id="CHEBI:15378"/>
        <dbReference type="ChEBI" id="CHEBI:29985"/>
        <dbReference type="ChEBI" id="CHEBI:30616"/>
        <dbReference type="ChEBI" id="CHEBI:33019"/>
        <dbReference type="ChEBI" id="CHEBI:57540"/>
        <dbReference type="ChEBI" id="CHEBI:58359"/>
        <dbReference type="ChEBI" id="CHEBI:58437"/>
        <dbReference type="ChEBI" id="CHEBI:456215"/>
        <dbReference type="EC" id="6.3.5.1"/>
    </reaction>
</comment>
<dbReference type="SUPFAM" id="SSF52402">
    <property type="entry name" value="Adenine nucleotide alpha hydrolases-like"/>
    <property type="match status" value="1"/>
</dbReference>
<evidence type="ECO:0000313" key="12">
    <source>
        <dbReference type="Proteomes" id="UP000051242"/>
    </source>
</evidence>
<dbReference type="GO" id="GO:0005737">
    <property type="term" value="C:cytoplasm"/>
    <property type="evidence" value="ECO:0007669"/>
    <property type="project" value="InterPro"/>
</dbReference>
<dbReference type="EC" id="6.3.5.1" evidence="7 8"/>
<keyword evidence="4 7" id="KW-0547">Nucleotide-binding</keyword>
<feature type="active site" description="Nucleophile; for glutaminase activity" evidence="7">
    <location>
        <position position="151"/>
    </location>
</feature>
<feature type="binding site" evidence="7">
    <location>
        <position position="177"/>
    </location>
    <ligand>
        <name>L-glutamine</name>
        <dbReference type="ChEBI" id="CHEBI:58359"/>
    </ligand>
</feature>
<dbReference type="InterPro" id="IPR022310">
    <property type="entry name" value="NAD/GMP_synthase"/>
</dbReference>
<dbReference type="InterPro" id="IPR003694">
    <property type="entry name" value="NAD_synthase"/>
</dbReference>
<comment type="caution">
    <text evidence="11">The sequence shown here is derived from an EMBL/GenBank/DDBJ whole genome shotgun (WGS) entry which is preliminary data.</text>
</comment>
<accession>A0A0R2TCD7</accession>
<organism evidence="11 12">
    <name type="scientific">OM182 bacterium BACL3 MAG-120619-bin3</name>
    <dbReference type="NCBI Taxonomy" id="1655593"/>
    <lineage>
        <taxon>Bacteria</taxon>
        <taxon>Pseudomonadati</taxon>
        <taxon>Pseudomonadota</taxon>
        <taxon>Gammaproteobacteria</taxon>
        <taxon>OMG group</taxon>
        <taxon>OM182 clade</taxon>
    </lineage>
</organism>
<feature type="binding site" evidence="7">
    <location>
        <position position="400"/>
    </location>
    <ligand>
        <name>ATP</name>
        <dbReference type="ChEBI" id="CHEBI:30616"/>
    </ligand>
</feature>
<comment type="pathway">
    <text evidence="1 7 8">Cofactor biosynthesis; NAD(+) biosynthesis; NAD(+) from deamido-NAD(+) (L-Gln route): step 1/1.</text>
</comment>
<dbReference type="GO" id="GO:0005524">
    <property type="term" value="F:ATP binding"/>
    <property type="evidence" value="ECO:0007669"/>
    <property type="project" value="UniProtKB-UniRule"/>
</dbReference>
<comment type="similarity">
    <text evidence="9">Belongs to the NAD synthetase family.</text>
</comment>
<dbReference type="UniPathway" id="UPA00253">
    <property type="reaction ID" value="UER00334"/>
</dbReference>
<keyword evidence="3 7" id="KW-0436">Ligase</keyword>
<evidence type="ECO:0000256" key="1">
    <source>
        <dbReference type="ARBA" id="ARBA00005188"/>
    </source>
</evidence>
<feature type="domain" description="CN hydrolase" evidence="10">
    <location>
        <begin position="7"/>
        <end position="247"/>
    </location>
</feature>
<evidence type="ECO:0000256" key="7">
    <source>
        <dbReference type="HAMAP-Rule" id="MF_02090"/>
    </source>
</evidence>
<feature type="binding site" evidence="7">
    <location>
        <position position="121"/>
    </location>
    <ligand>
        <name>L-glutamine</name>
        <dbReference type="ChEBI" id="CHEBI:58359"/>
    </ligand>
</feature>
<dbReference type="PANTHER" id="PTHR23090:SF9">
    <property type="entry name" value="GLUTAMINE-DEPENDENT NAD(+) SYNTHETASE"/>
    <property type="match status" value="1"/>
</dbReference>
<feature type="binding site" evidence="7">
    <location>
        <begin position="293"/>
        <end position="300"/>
    </location>
    <ligand>
        <name>ATP</name>
        <dbReference type="ChEBI" id="CHEBI:30616"/>
    </ligand>
</feature>
<sequence>MSTTRPFTVVMAQLNFVVGAIDDNTTLLIDSARRAIAESNAQFVIFPELTLTSYPPEDLLLRPSLAPRMKVAMDRILAAKLPTTLVFGYPESYEGKLYNSLAIVDQGKLLATYRKQCLPNYQVFDERRYFQAGNQPCVLEIHGLRLGFTICEDLWEEMPTQQFEHQSLDLLLNINASPFHRGKACERRQLLKRRAQAIGAPIAYVNLVGGQDELVFDGGSLAVDSVGNAVVQAPQFEAGLYPAVFKLSSSGRYEPACGSCATQPSDLAQVYKALTIGVRDYVTKNGFKGVVLGLSGGIDSALTLAIAVDALGAHAVHAVMMPFEYTSQLSRDAAAEQAATLGVAYRSISIKSIYDQFVGALASEFEGLAEDVTEQNLQARCRGVLLMAISNKKGYLVLTTGNKSEIAVGYSTLYGDMAGGFDVLKDVSKTLVYELSKYRNELGGTGDSGTFEAIPQRVIDRPPSAELAPGQVDQDNLPPYDILDRILELYIEEDASASAIVAEGFDEQLVRRVLRLVDVNEYKRRQSPTGVRLTRRGFGRDRRYPITNGWPIGG</sequence>
<evidence type="ECO:0000256" key="5">
    <source>
        <dbReference type="ARBA" id="ARBA00022840"/>
    </source>
</evidence>
<evidence type="ECO:0000256" key="9">
    <source>
        <dbReference type="RuleBase" id="RU003811"/>
    </source>
</evidence>
<comment type="caution">
    <text evidence="7">Lacks conserved residue(s) required for the propagation of feature annotation.</text>
</comment>
<dbReference type="SUPFAM" id="SSF56317">
    <property type="entry name" value="Carbon-nitrogen hydrolase"/>
    <property type="match status" value="1"/>
</dbReference>
<dbReference type="Gene3D" id="3.40.50.620">
    <property type="entry name" value="HUPs"/>
    <property type="match status" value="1"/>
</dbReference>
<keyword evidence="6 7" id="KW-0520">NAD</keyword>
<dbReference type="AlphaFoldDB" id="A0A0R2TCD7"/>
<dbReference type="PIRSF" id="PIRSF006630">
    <property type="entry name" value="NADS_GAT"/>
    <property type="match status" value="1"/>
</dbReference>
<reference evidence="11 12" key="1">
    <citation type="submission" date="2015-10" db="EMBL/GenBank/DDBJ databases">
        <title>Metagenome-Assembled Genomes uncover a global brackish microbiome.</title>
        <authorList>
            <person name="Hugerth L.W."/>
            <person name="Larsson J."/>
            <person name="Alneberg J."/>
            <person name="Lindh M.V."/>
            <person name="Legrand C."/>
            <person name="Pinhassi J."/>
            <person name="Andersson A.F."/>
        </authorList>
    </citation>
    <scope>NUCLEOTIDE SEQUENCE [LARGE SCALE GENOMIC DNA]</scope>
    <source>
        <strain evidence="11">BACL22 MAG-120619-bin3</strain>
    </source>
</reference>
<dbReference type="Proteomes" id="UP000051242">
    <property type="component" value="Unassembled WGS sequence"/>
</dbReference>
<dbReference type="CDD" id="cd07570">
    <property type="entry name" value="GAT_Gln-NAD-synth"/>
    <property type="match status" value="1"/>
</dbReference>
<dbReference type="EMBL" id="LICD01000004">
    <property type="protein sequence ID" value="KRO84392.1"/>
    <property type="molecule type" value="Genomic_DNA"/>
</dbReference>
<dbReference type="GO" id="GO:0003952">
    <property type="term" value="F:NAD+ synthase (glutamine-hydrolyzing) activity"/>
    <property type="evidence" value="ECO:0007669"/>
    <property type="project" value="UniProtKB-UniRule"/>
</dbReference>
<dbReference type="GO" id="GO:0009435">
    <property type="term" value="P:NAD+ biosynthetic process"/>
    <property type="evidence" value="ECO:0007669"/>
    <property type="project" value="UniProtKB-UniRule"/>
</dbReference>
<comment type="function">
    <text evidence="7">Catalyzes the ATP-dependent amidation of deamido-NAD to form NAD. Uses L-glutamine as a nitrogen source.</text>
</comment>
<protein>
    <recommendedName>
        <fullName evidence="7 8">Glutamine-dependent NAD(+) synthetase</fullName>
        <ecNumber evidence="7 8">6.3.5.1</ecNumber>
    </recommendedName>
    <alternativeName>
        <fullName evidence="7 8">NAD(+) synthase [glutamine-hydrolyzing]</fullName>
    </alternativeName>
</protein>
<feature type="binding site" evidence="7">
    <location>
        <position position="376"/>
    </location>
    <ligand>
        <name>deamido-NAD(+)</name>
        <dbReference type="ChEBI" id="CHEBI:58437"/>
        <note>ligand shared between two neighboring subunits</note>
    </ligand>
</feature>
<dbReference type="InterPro" id="IPR003010">
    <property type="entry name" value="C-N_Hydrolase"/>
</dbReference>
<comment type="similarity">
    <text evidence="2 7 8">In the C-terminal section; belongs to the NAD synthetase family.</text>
</comment>
<name>A0A0R2TCD7_9GAMM</name>
<dbReference type="PANTHER" id="PTHR23090">
    <property type="entry name" value="NH 3 /GLUTAMINE-DEPENDENT NAD + SYNTHETASE"/>
    <property type="match status" value="1"/>
</dbReference>
<evidence type="ECO:0000256" key="2">
    <source>
        <dbReference type="ARBA" id="ARBA00007145"/>
    </source>
</evidence>
<evidence type="ECO:0000256" key="8">
    <source>
        <dbReference type="PIRNR" id="PIRNR006630"/>
    </source>
</evidence>
<evidence type="ECO:0000313" key="11">
    <source>
        <dbReference type="EMBL" id="KRO84392.1"/>
    </source>
</evidence>
<dbReference type="Gene3D" id="3.60.110.10">
    <property type="entry name" value="Carbon-nitrogen hydrolase"/>
    <property type="match status" value="1"/>
</dbReference>
<dbReference type="NCBIfam" id="TIGR00552">
    <property type="entry name" value="nadE"/>
    <property type="match status" value="1"/>
</dbReference>